<protein>
    <recommendedName>
        <fullName evidence="8">Sialate O-acetylesterase domain-containing protein</fullName>
    </recommendedName>
</protein>
<dbReference type="PANTHER" id="PTHR31988:SF19">
    <property type="entry name" value="9-O-ACETYL-N-ACETYLNEURAMINIC ACID DEACETYLASE-RELATED"/>
    <property type="match status" value="1"/>
</dbReference>
<accession>A0ABN6H917</accession>
<evidence type="ECO:0000256" key="2">
    <source>
        <dbReference type="ARBA" id="ARBA00022525"/>
    </source>
</evidence>
<dbReference type="Gene3D" id="3.40.50.1110">
    <property type="entry name" value="SGNH hydrolase"/>
    <property type="match status" value="1"/>
</dbReference>
<dbReference type="Proteomes" id="UP001374893">
    <property type="component" value="Chromosome"/>
</dbReference>
<dbReference type="InterPro" id="IPR059100">
    <property type="entry name" value="TSP3_bac"/>
</dbReference>
<feature type="chain" id="PRO_5047513798" description="Sialate O-acetylesterase domain-containing protein" evidence="7">
    <location>
        <begin position="27"/>
        <end position="812"/>
    </location>
</feature>
<dbReference type="Pfam" id="PF18884">
    <property type="entry name" value="TSP3_bac"/>
    <property type="match status" value="2"/>
</dbReference>
<evidence type="ECO:0000256" key="6">
    <source>
        <dbReference type="SAM" id="MobiDB-lite"/>
    </source>
</evidence>
<sequence length="812" mass="84708">MSRLVRGFLPVSLALASLCSTTPAIAAHYRVYFLGGQSNGNGRGDAAQLLPPLSAAQTDVAFYWHRTQAVSNAGWILEDQWTDLAPGSGHGTTNPVFAKEFGSEVAFGRAMADADPSVNIAVVKYTHGGTNLHTQWSATGDMYATFVATAQAALTALTSNGDTYEFGGMIWHQGEADTGGAADQYEANLTSLVNRVRQDVFGGEVAPFVVGSLSDSQYGSQITTPGTGAYKVRQAQEAVAANMVQVGFVNTDGFDVRSGDTIHFDHNGQIALGQGFASQMLALEANDPDRDGLLNDEEATLGTDPNNADTDGDGQGDAFEVGAGTDPVSGTSFFAITDFDLTGNQVTLTWPSLAGNSYDIERSTNLATWSTVESGYPASDPGSTTNWSASLDSMGGGGESSPGVLARYDAQEGTNGDFNSAAFDSVDTDIVTTANRLVQGGGLTGGGAAAFVLENTLFDSGESGSPGFNLADVTTASQATAAAAGDYFSFTIESGGDAVVYESLSFYSNQYATTGVVDVSYTTTGGGEVFVVQGLVPTVGNAAVSLEEIDFPDFVTTEDVTWTFYLYGASTSTHGTRFDDITLFGHSAGNLISNFTFTGPPWTAAKEPDFATFAASAPSADTDPFSTTSILTNSGYTGGGYASFYIRDIDGGTIGVPDGGDYVIFSTSATPGVGMNFAGANQTVPTNYLAFTVTPDSGYQTTFESLSFYTDCNFANEEYNVQLAAWDGSSLTVLGDVSHTSGASTNEPVVFKSIDFPDFTSTGPIEFRLSGYDMSAANGGIRLDDIRVQGVSNPTAGTDPAAKAYFRVRLLP</sequence>
<reference evidence="9 10" key="1">
    <citation type="submission" date="2021-06" db="EMBL/GenBank/DDBJ databases">
        <title>Complete genome of Haloferula helveola possessing various polysaccharide degrading enzymes.</title>
        <authorList>
            <person name="Takami H."/>
            <person name="Huang C."/>
            <person name="Hamasaki K."/>
        </authorList>
    </citation>
    <scope>NUCLEOTIDE SEQUENCE [LARGE SCALE GENOMIC DNA]</scope>
    <source>
        <strain evidence="9 10">CN-1</strain>
    </source>
</reference>
<evidence type="ECO:0000256" key="4">
    <source>
        <dbReference type="ARBA" id="ARBA00022801"/>
    </source>
</evidence>
<dbReference type="Pfam" id="PF03629">
    <property type="entry name" value="SASA"/>
    <property type="match status" value="1"/>
</dbReference>
<feature type="domain" description="Sialate O-acetylesterase" evidence="8">
    <location>
        <begin position="30"/>
        <end position="281"/>
    </location>
</feature>
<dbReference type="InterPro" id="IPR052940">
    <property type="entry name" value="Carb_Esterase_6"/>
</dbReference>
<proteinExistence type="predicted"/>
<evidence type="ECO:0000313" key="10">
    <source>
        <dbReference type="Proteomes" id="UP001374893"/>
    </source>
</evidence>
<dbReference type="InterPro" id="IPR036514">
    <property type="entry name" value="SGNH_hydro_sf"/>
</dbReference>
<keyword evidence="10" id="KW-1185">Reference proteome</keyword>
<dbReference type="SUPFAM" id="SSF52266">
    <property type="entry name" value="SGNH hydrolase"/>
    <property type="match status" value="1"/>
</dbReference>
<evidence type="ECO:0000256" key="3">
    <source>
        <dbReference type="ARBA" id="ARBA00022729"/>
    </source>
</evidence>
<dbReference type="RefSeq" id="WP_338690486.1">
    <property type="nucleotide sequence ID" value="NZ_AP024702.1"/>
</dbReference>
<evidence type="ECO:0000256" key="7">
    <source>
        <dbReference type="SAM" id="SignalP"/>
    </source>
</evidence>
<evidence type="ECO:0000256" key="1">
    <source>
        <dbReference type="ARBA" id="ARBA00004613"/>
    </source>
</evidence>
<organism evidence="9 10">
    <name type="scientific">Haloferula helveola</name>
    <dbReference type="NCBI Taxonomy" id="490095"/>
    <lineage>
        <taxon>Bacteria</taxon>
        <taxon>Pseudomonadati</taxon>
        <taxon>Verrucomicrobiota</taxon>
        <taxon>Verrucomicrobiia</taxon>
        <taxon>Verrucomicrobiales</taxon>
        <taxon>Verrucomicrobiaceae</taxon>
        <taxon>Haloferula</taxon>
    </lineage>
</organism>
<name>A0ABN6H917_9BACT</name>
<keyword evidence="3 7" id="KW-0732">Signal</keyword>
<gene>
    <name evidence="9" type="ORF">HAHE_18830</name>
</gene>
<comment type="subcellular location">
    <subcellularLocation>
        <location evidence="1">Secreted</location>
    </subcellularLocation>
</comment>
<feature type="region of interest" description="Disordered" evidence="6">
    <location>
        <begin position="287"/>
        <end position="323"/>
    </location>
</feature>
<keyword evidence="2" id="KW-0964">Secreted</keyword>
<dbReference type="InterPro" id="IPR005181">
    <property type="entry name" value="SASA"/>
</dbReference>
<dbReference type="EMBL" id="AP024702">
    <property type="protein sequence ID" value="BCX47975.1"/>
    <property type="molecule type" value="Genomic_DNA"/>
</dbReference>
<dbReference type="PANTHER" id="PTHR31988">
    <property type="entry name" value="ESTERASE, PUTATIVE (DUF303)-RELATED"/>
    <property type="match status" value="1"/>
</dbReference>
<evidence type="ECO:0000313" key="9">
    <source>
        <dbReference type="EMBL" id="BCX47975.1"/>
    </source>
</evidence>
<evidence type="ECO:0000256" key="5">
    <source>
        <dbReference type="ARBA" id="ARBA00022837"/>
    </source>
</evidence>
<keyword evidence="5" id="KW-0106">Calcium</keyword>
<keyword evidence="4" id="KW-0378">Hydrolase</keyword>
<evidence type="ECO:0000259" key="8">
    <source>
        <dbReference type="Pfam" id="PF03629"/>
    </source>
</evidence>
<feature type="signal peptide" evidence="7">
    <location>
        <begin position="1"/>
        <end position="26"/>
    </location>
</feature>